<dbReference type="Proteomes" id="UP000178485">
    <property type="component" value="Chromosome i"/>
</dbReference>
<keyword evidence="4 6" id="KW-1133">Transmembrane helix</keyword>
<dbReference type="PANTHER" id="PTHR16119:SF17">
    <property type="entry name" value="TRANSMEMBRANE PROTEIN 144"/>
    <property type="match status" value="1"/>
</dbReference>
<keyword evidence="3 6" id="KW-0812">Transmembrane</keyword>
<evidence type="ECO:0000256" key="2">
    <source>
        <dbReference type="ARBA" id="ARBA00006117"/>
    </source>
</evidence>
<name>A0A1G4G4Z3_9BACT</name>
<evidence type="ECO:0000256" key="5">
    <source>
        <dbReference type="ARBA" id="ARBA00023136"/>
    </source>
</evidence>
<dbReference type="InterPro" id="IPR010651">
    <property type="entry name" value="Sugar_transport"/>
</dbReference>
<dbReference type="InterPro" id="IPR009834">
    <property type="entry name" value="Ureide_permease"/>
</dbReference>
<evidence type="ECO:0000313" key="7">
    <source>
        <dbReference type="EMBL" id="SCM56227.1"/>
    </source>
</evidence>
<keyword evidence="8" id="KW-1185">Reference proteome</keyword>
<dbReference type="STRING" id="1642646.ING2E5A_0780"/>
<comment type="similarity">
    <text evidence="2">Belongs to the GRP transporter (TC 2.A.7.5) family.</text>
</comment>
<dbReference type="EMBL" id="LT608328">
    <property type="protein sequence ID" value="SCM56227.1"/>
    <property type="molecule type" value="Genomic_DNA"/>
</dbReference>
<reference evidence="7 8" key="1">
    <citation type="submission" date="2016-08" db="EMBL/GenBank/DDBJ databases">
        <authorList>
            <person name="Seilhamer J.J."/>
        </authorList>
    </citation>
    <scope>NUCLEOTIDE SEQUENCE [LARGE SCALE GENOMIC DNA]</scope>
    <source>
        <strain evidence="7">ING2-E5A</strain>
    </source>
</reference>
<keyword evidence="5 6" id="KW-0472">Membrane</keyword>
<feature type="transmembrane region" description="Helical" evidence="6">
    <location>
        <begin position="311"/>
        <end position="332"/>
    </location>
</feature>
<gene>
    <name evidence="7" type="primary">UPS4</name>
    <name evidence="7" type="ORF">ING2E5A_0780</name>
</gene>
<dbReference type="GO" id="GO:0015144">
    <property type="term" value="F:carbohydrate transmembrane transporter activity"/>
    <property type="evidence" value="ECO:0007669"/>
    <property type="project" value="InterPro"/>
</dbReference>
<feature type="transmembrane region" description="Helical" evidence="6">
    <location>
        <begin position="6"/>
        <end position="27"/>
    </location>
</feature>
<evidence type="ECO:0000256" key="1">
    <source>
        <dbReference type="ARBA" id="ARBA00004141"/>
    </source>
</evidence>
<organism evidence="7 8">
    <name type="scientific">Petrimonas mucosa</name>
    <dbReference type="NCBI Taxonomy" id="1642646"/>
    <lineage>
        <taxon>Bacteria</taxon>
        <taxon>Pseudomonadati</taxon>
        <taxon>Bacteroidota</taxon>
        <taxon>Bacteroidia</taxon>
        <taxon>Bacteroidales</taxon>
        <taxon>Dysgonomonadaceae</taxon>
        <taxon>Petrimonas</taxon>
    </lineage>
</organism>
<feature type="transmembrane region" description="Helical" evidence="6">
    <location>
        <begin position="135"/>
        <end position="157"/>
    </location>
</feature>
<feature type="transmembrane region" description="Helical" evidence="6">
    <location>
        <begin position="250"/>
        <end position="272"/>
    </location>
</feature>
<dbReference type="PANTHER" id="PTHR16119">
    <property type="entry name" value="TRANSMEMBRANE PROTEIN 144"/>
    <property type="match status" value="1"/>
</dbReference>
<feature type="transmembrane region" description="Helical" evidence="6">
    <location>
        <begin position="278"/>
        <end position="299"/>
    </location>
</feature>
<dbReference type="GO" id="GO:0016020">
    <property type="term" value="C:membrane"/>
    <property type="evidence" value="ECO:0007669"/>
    <property type="project" value="UniProtKB-SubCell"/>
</dbReference>
<proteinExistence type="inferred from homology"/>
<feature type="transmembrane region" description="Helical" evidence="6">
    <location>
        <begin position="109"/>
        <end position="129"/>
    </location>
</feature>
<evidence type="ECO:0000256" key="4">
    <source>
        <dbReference type="ARBA" id="ARBA00022989"/>
    </source>
</evidence>
<feature type="transmembrane region" description="Helical" evidence="6">
    <location>
        <begin position="169"/>
        <end position="187"/>
    </location>
</feature>
<dbReference type="KEGG" id="pmuc:ING2E5A_0780"/>
<protein>
    <submittedName>
        <fullName evidence="7">Ureide permease 4</fullName>
    </submittedName>
</protein>
<dbReference type="Pfam" id="PF07168">
    <property type="entry name" value="Ureide_permease"/>
    <property type="match status" value="1"/>
</dbReference>
<feature type="transmembrane region" description="Helical" evidence="6">
    <location>
        <begin position="207"/>
        <end position="229"/>
    </location>
</feature>
<accession>A0A1G4G4Z3</accession>
<dbReference type="AlphaFoldDB" id="A0A1G4G4Z3"/>
<evidence type="ECO:0000256" key="6">
    <source>
        <dbReference type="SAM" id="Phobius"/>
    </source>
</evidence>
<evidence type="ECO:0000256" key="3">
    <source>
        <dbReference type="ARBA" id="ARBA00022692"/>
    </source>
</evidence>
<feature type="transmembrane region" description="Helical" evidence="6">
    <location>
        <begin position="39"/>
        <end position="60"/>
    </location>
</feature>
<sequence>MFEVHNYFLAITLCFLAMVCWGSWQNTRNVIRQPWRFELFYWDFTIGILIFSLLSVFTLGSIDPSNRTFLQDIAQAQIRFMLPAMLGGFIWNLGTLLLTAGIATTGMAVAFPIGGGIGWILGIVVNYIGKPEGDPVWLFTGCAVIVVAIIHSMLSYKRRAVSQQKSTKGVIYSLAAGIFIAFFYRFVMMSISTDISPLYTGGALTPYTSVLFFALGALVSTLLFNPCFMRHPVEGERVAMKDYCKASGKTHLIGMLGGMIWCAGQVLSVMSANAASPAIAYGLSNGAPIVAALWGIVVWKEFKDAPKGTNRLLTLMFLFYLVGLALIVYSRYA</sequence>
<dbReference type="RefSeq" id="WP_071136253.1">
    <property type="nucleotide sequence ID" value="NZ_DUQN01000017.1"/>
</dbReference>
<comment type="subcellular location">
    <subcellularLocation>
        <location evidence="1">Membrane</location>
        <topology evidence="1">Multi-pass membrane protein</topology>
    </subcellularLocation>
</comment>
<evidence type="ECO:0000313" key="8">
    <source>
        <dbReference type="Proteomes" id="UP000178485"/>
    </source>
</evidence>
<feature type="transmembrane region" description="Helical" evidence="6">
    <location>
        <begin position="80"/>
        <end position="102"/>
    </location>
</feature>